<proteinExistence type="predicted"/>
<accession>A0A812LNJ4</accession>
<reference evidence="2" key="1">
    <citation type="submission" date="2021-02" db="EMBL/GenBank/DDBJ databases">
        <authorList>
            <person name="Dougan E. K."/>
            <person name="Rhodes N."/>
            <person name="Thang M."/>
            <person name="Chan C."/>
        </authorList>
    </citation>
    <scope>NUCLEOTIDE SEQUENCE</scope>
</reference>
<feature type="region of interest" description="Disordered" evidence="1">
    <location>
        <begin position="388"/>
        <end position="436"/>
    </location>
</feature>
<sequence>MKCIFSDDADFAVQSPSLEPLLPPEVSTPDRMVECLDRVPDLRIEARTGLRSPYTLIKRANSLLAYLRWVDGQPLANLSFSGVFQETLVWEHFQYLKKENKPPTSGSTLLSAMRFLHYVLEVDVQVCISSRRIVGASQQLAAKTRWLKQARALTVDQVRKLHELLEGSDDPLLRCFAEYALIAVYGRCRHSDLQCIWDLECDFDGVSGFLQIRTGRHKTSTTAKKKAQFLHILVPAQGVVSRPWLPLAIQAFEAVNLCLSGKIDGPIFRHPLMLSALPSVLDSGVSSHSLKVTGLSWASKAGTRAGMDRDTCAVLGRHARNQLTTEVVYSRDLSAAPSLAFSRLLHQVALGVFVPDAPLRAFWSESCEASPGPTPILPVVRPSGAIKVEDSASEAEESAHESSEDSSDSEASRSSSSDSVTHSSSPPLSKKARRFLPETRDESDVWVIHRRSRKLHLVRGQSNLDAHLQVLACGRVRSDAYRVAEDADLDAVGTLSHVKLIEYTQSCEVGEMQAVPHRIGEPLIRQQLADDQWHTWVQTSIPSASAGEAASVRRLVFEVALAKPLARVVELEQQRLVLKDQELPCDAQVHNPLLLSAAFRRRGLALAFADVVDFLAHEKYVNELMRHLTNPDALPGGACQLHQVVEADHVWMLEKGIRPRRKSDGTRAMDDALFEALSSYRVSFVLIPRGSTAGKAQTPDGKAICYGFSLGECRVANCSRQPVLEVRDRANLSPASKPLGEPVPAVALDLREQPSPCQWVVDVARAEHLARTFVNSPSLEAARRILCLLPSEVPARGHAHSASHSWTCGMWTWGARAGVRGFTKRFPAVSRFFCALLRQHFPGHAFTNAAVFTNLRAEPHVDSCNVPGFPNLLLPLSLFRDGDVWQESPVGGVPLAGHDVLGIRLRVSLGPQTLDASRLHATLPWKGVRCLLVGYCLQGWERLFEKERQVKSVGCAAPPWVLDVSTPDGLAQLLQLVQNPRVLGLFAAPACGTCSMARGIPCWDSQGNPAVRLGLQRGILIAVENPRSSLFWKTSFWRDVAHAFRYVDHQACAYGGDRPKFTRIAYTHPSFESLCKLCPGCPVHASWGVDPTAPNGFATSRETAYPRPLAHAIAQCFASALPTVEPPGLQLPALRSLAGLQPKASKVPPLVPEYKTTCVVRGPAASLDLLRDTADEGRSTNEPLLGRTHDLKAAYRQLAVSQSSAWCSFVCIWDHERAAPVCFRLKALPFGACRSVYSFLRVVHSIWFIGTVGLSLPWVCYFDDFITICSGNLAHSTDDTIKRLFKLLGWTLSSDGKKDLPFRRSFEALGIVVDLEESANKVVKFANTHPG</sequence>
<dbReference type="Proteomes" id="UP000604046">
    <property type="component" value="Unassembled WGS sequence"/>
</dbReference>
<evidence type="ECO:0000256" key="1">
    <source>
        <dbReference type="SAM" id="MobiDB-lite"/>
    </source>
</evidence>
<keyword evidence="3" id="KW-1185">Reference proteome</keyword>
<evidence type="ECO:0000313" key="2">
    <source>
        <dbReference type="EMBL" id="CAE7246712.1"/>
    </source>
</evidence>
<evidence type="ECO:0008006" key="4">
    <source>
        <dbReference type="Google" id="ProtNLM"/>
    </source>
</evidence>
<organism evidence="2 3">
    <name type="scientific">Symbiodinium natans</name>
    <dbReference type="NCBI Taxonomy" id="878477"/>
    <lineage>
        <taxon>Eukaryota</taxon>
        <taxon>Sar</taxon>
        <taxon>Alveolata</taxon>
        <taxon>Dinophyceae</taxon>
        <taxon>Suessiales</taxon>
        <taxon>Symbiodiniaceae</taxon>
        <taxon>Symbiodinium</taxon>
    </lineage>
</organism>
<gene>
    <name evidence="2" type="ORF">SNAT2548_LOCUS11755</name>
</gene>
<dbReference type="EMBL" id="CAJNDS010001090">
    <property type="protein sequence ID" value="CAE7246712.1"/>
    <property type="molecule type" value="Genomic_DNA"/>
</dbReference>
<protein>
    <recommendedName>
        <fullName evidence="4">Reverse transcriptase domain-containing protein</fullName>
    </recommendedName>
</protein>
<name>A0A812LNJ4_9DINO</name>
<evidence type="ECO:0000313" key="3">
    <source>
        <dbReference type="Proteomes" id="UP000604046"/>
    </source>
</evidence>
<comment type="caution">
    <text evidence="2">The sequence shown here is derived from an EMBL/GenBank/DDBJ whole genome shotgun (WGS) entry which is preliminary data.</text>
</comment>
<feature type="compositionally biased region" description="Low complexity" evidence="1">
    <location>
        <begin position="412"/>
        <end position="425"/>
    </location>
</feature>